<evidence type="ECO:0008006" key="4">
    <source>
        <dbReference type="Google" id="ProtNLM"/>
    </source>
</evidence>
<evidence type="ECO:0000313" key="3">
    <source>
        <dbReference type="Proteomes" id="UP000265419"/>
    </source>
</evidence>
<comment type="caution">
    <text evidence="2">The sequence shown here is derived from an EMBL/GenBank/DDBJ whole genome shotgun (WGS) entry which is preliminary data.</text>
</comment>
<gene>
    <name evidence="2" type="ORF">DWB68_13220</name>
</gene>
<accession>A0A399J746</accession>
<evidence type="ECO:0000256" key="1">
    <source>
        <dbReference type="SAM" id="MobiDB-lite"/>
    </source>
</evidence>
<proteinExistence type="predicted"/>
<sequence length="232" mass="26397">MTQEETTPETEAIGTGELEDVVFELLAKVKSLAGQVDGHTNALTELTERIDEATPEADPLDPDPWNLREADDEEAALQWQKVAEWVIWFNANYAPYAANDLRIPECWYLHPHGRMLLLDLFYAWRAANYGHEADSADAIYWSTNYMPNAIRMAREYNGWERCTVRHEEERTERPVSPITPPVSFRTWLDRGDSHEPTPRTDQLPVVPPAPGVAGEFSAQAAGWQPRPWSPQV</sequence>
<dbReference type="RefSeq" id="WP_119425591.1">
    <property type="nucleotide sequence ID" value="NZ_QQXK01000030.1"/>
</dbReference>
<name>A0A399J746_9MICC</name>
<dbReference type="AlphaFoldDB" id="A0A399J746"/>
<dbReference type="Proteomes" id="UP000265419">
    <property type="component" value="Unassembled WGS sequence"/>
</dbReference>
<dbReference type="EMBL" id="QQXK01000030">
    <property type="protein sequence ID" value="RII41298.1"/>
    <property type="molecule type" value="Genomic_DNA"/>
</dbReference>
<reference evidence="2 3" key="1">
    <citation type="submission" date="2018-07" db="EMBL/GenBank/DDBJ databases">
        <title>Arthrobacter sp. nov., isolated from raw cow's milk with high bacterial count.</title>
        <authorList>
            <person name="Hahne J."/>
            <person name="Isele D."/>
            <person name="Lipski A."/>
        </authorList>
    </citation>
    <scope>NUCLEOTIDE SEQUENCE [LARGE SCALE GENOMIC DNA]</scope>
    <source>
        <strain evidence="2 3">JZ R-35</strain>
    </source>
</reference>
<feature type="region of interest" description="Disordered" evidence="1">
    <location>
        <begin position="188"/>
        <end position="232"/>
    </location>
</feature>
<keyword evidence="3" id="KW-1185">Reference proteome</keyword>
<organism evidence="2 3">
    <name type="scientific">Galactobacter valiniphilus</name>
    <dbReference type="NCBI Taxonomy" id="2676122"/>
    <lineage>
        <taxon>Bacteria</taxon>
        <taxon>Bacillati</taxon>
        <taxon>Actinomycetota</taxon>
        <taxon>Actinomycetes</taxon>
        <taxon>Micrococcales</taxon>
        <taxon>Micrococcaceae</taxon>
        <taxon>Galactobacter</taxon>
    </lineage>
</organism>
<protein>
    <recommendedName>
        <fullName evidence="4">DUF4913 domain-containing protein</fullName>
    </recommendedName>
</protein>
<feature type="compositionally biased region" description="Basic and acidic residues" evidence="1">
    <location>
        <begin position="188"/>
        <end position="198"/>
    </location>
</feature>
<evidence type="ECO:0000313" key="2">
    <source>
        <dbReference type="EMBL" id="RII41298.1"/>
    </source>
</evidence>